<dbReference type="Gene3D" id="3.90.550.10">
    <property type="entry name" value="Spore Coat Polysaccharide Biosynthesis Protein SpsA, Chain A"/>
    <property type="match status" value="1"/>
</dbReference>
<dbReference type="Pfam" id="PF00535">
    <property type="entry name" value="Glycos_transf_2"/>
    <property type="match status" value="1"/>
</dbReference>
<dbReference type="InterPro" id="IPR029044">
    <property type="entry name" value="Nucleotide-diphossugar_trans"/>
</dbReference>
<dbReference type="EMBL" id="JANCMU010000006">
    <property type="protein sequence ID" value="MDG4946773.1"/>
    <property type="molecule type" value="Genomic_DNA"/>
</dbReference>
<gene>
    <name evidence="2" type="ORF">NMK71_10115</name>
</gene>
<accession>A0A9X4MZ04</accession>
<dbReference type="SUPFAM" id="SSF53448">
    <property type="entry name" value="Nucleotide-diphospho-sugar transferases"/>
    <property type="match status" value="1"/>
</dbReference>
<sequence>MKLSVIIVSYNAMDFLVKCLDSLQKHLPEDSEVIVFDNNSPDREIENIAENYPSMQFILNPENLGFGRANNRAVSLAKGEWVLILNPDTIVYQDFFPALYIYADSVENLGAIGVRMLDGNGDFLPESKRNIPSPYASFSKLFSWFNGVGKRYYNETLQPNENGKVEILSGACMFMKKQVYEEVGGFDEQYFMYGEDIDISYSLLNLGYQNYYLGEVYITHFKGESTVKDEKYLKNFYGAMEIFIEKYHKPKNPFLYYIMLAGLKLKHKMEKLKLKK</sequence>
<dbReference type="Proteomes" id="UP001152599">
    <property type="component" value="Unassembled WGS sequence"/>
</dbReference>
<evidence type="ECO:0000313" key="3">
    <source>
        <dbReference type="Proteomes" id="UP001152599"/>
    </source>
</evidence>
<evidence type="ECO:0000259" key="1">
    <source>
        <dbReference type="Pfam" id="PF00535"/>
    </source>
</evidence>
<dbReference type="PANTHER" id="PTHR43179:SF7">
    <property type="entry name" value="RHAMNOSYLTRANSFERASE WBBL"/>
    <property type="match status" value="1"/>
</dbReference>
<keyword evidence="3" id="KW-1185">Reference proteome</keyword>
<dbReference type="RefSeq" id="WP_304421098.1">
    <property type="nucleotide sequence ID" value="NZ_JANCMU010000006.1"/>
</dbReference>
<dbReference type="PANTHER" id="PTHR43179">
    <property type="entry name" value="RHAMNOSYLTRANSFERASE WBBL"/>
    <property type="match status" value="1"/>
</dbReference>
<organism evidence="2 3">
    <name type="scientific">Profundicola chukchiensis</name>
    <dbReference type="NCBI Taxonomy" id="2961959"/>
    <lineage>
        <taxon>Bacteria</taxon>
        <taxon>Pseudomonadati</taxon>
        <taxon>Bacteroidota</taxon>
        <taxon>Flavobacteriia</taxon>
        <taxon>Flavobacteriales</taxon>
        <taxon>Weeksellaceae</taxon>
        <taxon>Profundicola</taxon>
    </lineage>
</organism>
<evidence type="ECO:0000313" key="2">
    <source>
        <dbReference type="EMBL" id="MDG4946773.1"/>
    </source>
</evidence>
<dbReference type="AlphaFoldDB" id="A0A9X4MZ04"/>
<dbReference type="InterPro" id="IPR001173">
    <property type="entry name" value="Glyco_trans_2-like"/>
</dbReference>
<proteinExistence type="predicted"/>
<dbReference type="CDD" id="cd04186">
    <property type="entry name" value="GT_2_like_c"/>
    <property type="match status" value="1"/>
</dbReference>
<protein>
    <submittedName>
        <fullName evidence="2">Glycosyltransferase family 2 protein</fullName>
    </submittedName>
</protein>
<reference evidence="2" key="1">
    <citation type="submission" date="2022-07" db="EMBL/GenBank/DDBJ databases">
        <title>Description and genome-wide analysis of Profundicola chukchiensis gen. nov., sp. nov., marine bacteria isolated from bottom sediments of the Chukchi Sea.</title>
        <authorList>
            <person name="Romanenko L."/>
            <person name="Otstavnykh N."/>
            <person name="Kurilenko V."/>
            <person name="Eremeev V."/>
            <person name="Velansky P."/>
            <person name="Mikhailov V."/>
            <person name="Isaeva M."/>
        </authorList>
    </citation>
    <scope>NUCLEOTIDE SEQUENCE</scope>
    <source>
        <strain evidence="2">KMM 9713</strain>
    </source>
</reference>
<comment type="caution">
    <text evidence="2">The sequence shown here is derived from an EMBL/GenBank/DDBJ whole genome shotgun (WGS) entry which is preliminary data.</text>
</comment>
<feature type="domain" description="Glycosyltransferase 2-like" evidence="1">
    <location>
        <begin position="4"/>
        <end position="183"/>
    </location>
</feature>
<name>A0A9X4MZ04_9FLAO</name>